<evidence type="ECO:0000256" key="7">
    <source>
        <dbReference type="ARBA" id="ARBA00023136"/>
    </source>
</evidence>
<feature type="transmembrane region" description="Helical" evidence="9">
    <location>
        <begin position="153"/>
        <end position="172"/>
    </location>
</feature>
<feature type="transmembrane region" description="Helical" evidence="9">
    <location>
        <begin position="352"/>
        <end position="374"/>
    </location>
</feature>
<evidence type="ECO:0000256" key="3">
    <source>
        <dbReference type="ARBA" id="ARBA00022448"/>
    </source>
</evidence>
<dbReference type="PANTHER" id="PTHR48086:SF7">
    <property type="entry name" value="SODIUM-SOLUTE SYMPORTER-RELATED"/>
    <property type="match status" value="1"/>
</dbReference>
<evidence type="ECO:0000256" key="1">
    <source>
        <dbReference type="ARBA" id="ARBA00004141"/>
    </source>
</evidence>
<dbReference type="RefSeq" id="WP_134723325.1">
    <property type="nucleotide sequence ID" value="NZ_CP134081.1"/>
</dbReference>
<evidence type="ECO:0000256" key="2">
    <source>
        <dbReference type="ARBA" id="ARBA00006434"/>
    </source>
</evidence>
<feature type="transmembrane region" description="Helical" evidence="9">
    <location>
        <begin position="431"/>
        <end position="450"/>
    </location>
</feature>
<feature type="transmembrane region" description="Helical" evidence="9">
    <location>
        <begin position="45"/>
        <end position="69"/>
    </location>
</feature>
<keyword evidence="6 9" id="KW-1133">Transmembrane helix</keyword>
<evidence type="ECO:0000313" key="10">
    <source>
        <dbReference type="EMBL" id="WNC11149.1"/>
    </source>
</evidence>
<sequence length="472" mass="49636">MGSSWLVLSITVLYMFALALISYAVRRHSRSAANYTTGGSHFPAILIGFLMMSEFIGTTASVGTAQAAYTSGISAAWNLASLGVGFVLFSLLLAHKYRNLGENTISGALALTYGEPVRFATSVIMIFALMIVAVSVYASGGAVLAGLLGIGKAPAIVITGVVAVIFVSVGGMRSVVYTNFLHALIKYLGIILTLGFALSRVGGMEALLEKLPAPMLTVDNVGWSQIMAWMVAGIGATFATQYVIQAVNTVSSGDKARHAAFYCAVMLVPFGICAALIGMCSRVLFPAIAPLLAFPALIGEMDSIMAGVVVAGLAGSLFGTISALTMGIATLALKDFYQPFFNKTKQVKRDLVFVKAATVVAGLLPISLAIFASGVLEVTFLAKALRASLAVLVIMVFYAPTFGTRRGAFLSIIASLIVTVSWFLMGNPYGIDNAYVALATPLVIMTLSHIMRRGEDVPLQTEPSLKTEGVHP</sequence>
<gene>
    <name evidence="10" type="ORF">RI108_06975</name>
</gene>
<feature type="transmembrane region" description="Helical" evidence="9">
    <location>
        <begin position="184"/>
        <end position="203"/>
    </location>
</feature>
<proteinExistence type="inferred from homology"/>
<feature type="transmembrane region" description="Helical" evidence="9">
    <location>
        <begin position="380"/>
        <end position="400"/>
    </location>
</feature>
<dbReference type="InterPro" id="IPR050277">
    <property type="entry name" value="Sodium:Solute_Symporter"/>
</dbReference>
<dbReference type="CDD" id="cd10322">
    <property type="entry name" value="SLC5sbd"/>
    <property type="match status" value="1"/>
</dbReference>
<feature type="transmembrane region" description="Helical" evidence="9">
    <location>
        <begin position="75"/>
        <end position="94"/>
    </location>
</feature>
<dbReference type="Gene3D" id="1.20.1730.10">
    <property type="entry name" value="Sodium/glucose cotransporter"/>
    <property type="match status" value="1"/>
</dbReference>
<evidence type="ECO:0000256" key="8">
    <source>
        <dbReference type="RuleBase" id="RU362091"/>
    </source>
</evidence>
<dbReference type="GO" id="GO:0005886">
    <property type="term" value="C:plasma membrane"/>
    <property type="evidence" value="ECO:0007669"/>
    <property type="project" value="TreeGrafter"/>
</dbReference>
<feature type="transmembrane region" description="Helical" evidence="9">
    <location>
        <begin position="407"/>
        <end position="425"/>
    </location>
</feature>
<dbReference type="InterPro" id="IPR038377">
    <property type="entry name" value="Na/Glc_symporter_sf"/>
</dbReference>
<name>A0AAJ6M1D0_9PSED</name>
<evidence type="ECO:0000313" key="11">
    <source>
        <dbReference type="Proteomes" id="UP001258207"/>
    </source>
</evidence>
<keyword evidence="4 9" id="KW-0812">Transmembrane</keyword>
<dbReference type="Proteomes" id="UP001258207">
    <property type="component" value="Chromosome"/>
</dbReference>
<dbReference type="PANTHER" id="PTHR48086">
    <property type="entry name" value="SODIUM/PROLINE SYMPORTER-RELATED"/>
    <property type="match status" value="1"/>
</dbReference>
<dbReference type="InterPro" id="IPR001734">
    <property type="entry name" value="Na/solute_symporter"/>
</dbReference>
<dbReference type="AlphaFoldDB" id="A0AAJ6M1D0"/>
<organism evidence="10 11">
    <name type="scientific">Pseudomonas coleopterorum</name>
    <dbReference type="NCBI Taxonomy" id="1605838"/>
    <lineage>
        <taxon>Bacteria</taxon>
        <taxon>Pseudomonadati</taxon>
        <taxon>Pseudomonadota</taxon>
        <taxon>Gammaproteobacteria</taxon>
        <taxon>Pseudomonadales</taxon>
        <taxon>Pseudomonadaceae</taxon>
        <taxon>Pseudomonas</taxon>
    </lineage>
</organism>
<evidence type="ECO:0000256" key="4">
    <source>
        <dbReference type="ARBA" id="ARBA00022692"/>
    </source>
</evidence>
<reference evidence="10" key="1">
    <citation type="submission" date="2023-09" db="EMBL/GenBank/DDBJ databases">
        <title>First report of Pseudomonas coleopterorum DJ13 causing leaf spot on Rhododendron pulchrum Sweet in China.</title>
        <authorList>
            <person name="Zhang Y."/>
        </authorList>
    </citation>
    <scope>NUCLEOTIDE SEQUENCE</scope>
    <source>
        <strain evidence="10">DJ13</strain>
    </source>
</reference>
<feature type="transmembrane region" description="Helical" evidence="9">
    <location>
        <begin position="223"/>
        <end position="247"/>
    </location>
</feature>
<evidence type="ECO:0000256" key="5">
    <source>
        <dbReference type="ARBA" id="ARBA00022847"/>
    </source>
</evidence>
<feature type="transmembrane region" description="Helical" evidence="9">
    <location>
        <begin position="6"/>
        <end position="25"/>
    </location>
</feature>
<evidence type="ECO:0000256" key="9">
    <source>
        <dbReference type="SAM" id="Phobius"/>
    </source>
</evidence>
<protein>
    <submittedName>
        <fullName evidence="10">Sodium:solute symporter family protein</fullName>
    </submittedName>
</protein>
<evidence type="ECO:0000256" key="6">
    <source>
        <dbReference type="ARBA" id="ARBA00022989"/>
    </source>
</evidence>
<keyword evidence="7 9" id="KW-0472">Membrane</keyword>
<comment type="similarity">
    <text evidence="2 8">Belongs to the sodium:solute symporter (SSF) (TC 2.A.21) family.</text>
</comment>
<dbReference type="GO" id="GO:0015293">
    <property type="term" value="F:symporter activity"/>
    <property type="evidence" value="ECO:0007669"/>
    <property type="project" value="UniProtKB-KW"/>
</dbReference>
<dbReference type="Pfam" id="PF00474">
    <property type="entry name" value="SSF"/>
    <property type="match status" value="1"/>
</dbReference>
<feature type="transmembrane region" description="Helical" evidence="9">
    <location>
        <begin position="259"/>
        <end position="284"/>
    </location>
</feature>
<dbReference type="PROSITE" id="PS50283">
    <property type="entry name" value="NA_SOLUT_SYMP_3"/>
    <property type="match status" value="1"/>
</dbReference>
<feature type="transmembrane region" description="Helical" evidence="9">
    <location>
        <begin position="304"/>
        <end position="331"/>
    </location>
</feature>
<dbReference type="EMBL" id="CP134081">
    <property type="protein sequence ID" value="WNC11149.1"/>
    <property type="molecule type" value="Genomic_DNA"/>
</dbReference>
<keyword evidence="3" id="KW-0813">Transport</keyword>
<feature type="transmembrane region" description="Helical" evidence="9">
    <location>
        <begin position="123"/>
        <end position="147"/>
    </location>
</feature>
<accession>A0AAJ6M1D0</accession>
<comment type="subcellular location">
    <subcellularLocation>
        <location evidence="1">Membrane</location>
        <topology evidence="1">Multi-pass membrane protein</topology>
    </subcellularLocation>
</comment>
<keyword evidence="5" id="KW-0769">Symport</keyword>